<keyword evidence="1" id="KW-1133">Transmembrane helix</keyword>
<organism evidence="2">
    <name type="scientific">Medicago truncatula</name>
    <name type="common">Barrel medic</name>
    <name type="synonym">Medicago tribuloides</name>
    <dbReference type="NCBI Taxonomy" id="3880"/>
    <lineage>
        <taxon>Eukaryota</taxon>
        <taxon>Viridiplantae</taxon>
        <taxon>Streptophyta</taxon>
        <taxon>Embryophyta</taxon>
        <taxon>Tracheophyta</taxon>
        <taxon>Spermatophyta</taxon>
        <taxon>Magnoliopsida</taxon>
        <taxon>eudicotyledons</taxon>
        <taxon>Gunneridae</taxon>
        <taxon>Pentapetalae</taxon>
        <taxon>rosids</taxon>
        <taxon>fabids</taxon>
        <taxon>Fabales</taxon>
        <taxon>Fabaceae</taxon>
        <taxon>Papilionoideae</taxon>
        <taxon>50 kb inversion clade</taxon>
        <taxon>NPAAA clade</taxon>
        <taxon>Hologalegina</taxon>
        <taxon>IRL clade</taxon>
        <taxon>Trifolieae</taxon>
        <taxon>Medicago</taxon>
    </lineage>
</organism>
<accession>A0A396HY00</accession>
<protein>
    <recommendedName>
        <fullName evidence="3">Transmembrane protein</fullName>
    </recommendedName>
</protein>
<keyword evidence="1" id="KW-0812">Transmembrane</keyword>
<evidence type="ECO:0000313" key="2">
    <source>
        <dbReference type="EMBL" id="RHN58210.1"/>
    </source>
</evidence>
<dbReference type="AlphaFoldDB" id="A0A396HY00"/>
<feature type="transmembrane region" description="Helical" evidence="1">
    <location>
        <begin position="20"/>
        <end position="41"/>
    </location>
</feature>
<dbReference type="Proteomes" id="UP000265566">
    <property type="component" value="Chromosome 5"/>
</dbReference>
<proteinExistence type="predicted"/>
<gene>
    <name evidence="2" type="ORF">MtrunA17_Chr5g0448651</name>
</gene>
<keyword evidence="1" id="KW-0472">Membrane</keyword>
<reference evidence="2" key="1">
    <citation type="journal article" date="2018" name="Nat. Plants">
        <title>Whole-genome landscape of Medicago truncatula symbiotic genes.</title>
        <authorList>
            <person name="Pecrix Y."/>
            <person name="Gamas P."/>
            <person name="Carrere S."/>
        </authorList>
    </citation>
    <scope>NUCLEOTIDE SEQUENCE</scope>
    <source>
        <tissue evidence="2">Leaves</tissue>
    </source>
</reference>
<sequence>MKIVFTYSYKTYDKENTKNYISSSYVLIFLISVFSFLLTIWDGGSALESHEC</sequence>
<dbReference type="Gramene" id="rna33829">
    <property type="protein sequence ID" value="RHN58210.1"/>
    <property type="gene ID" value="gene33829"/>
</dbReference>
<evidence type="ECO:0000256" key="1">
    <source>
        <dbReference type="SAM" id="Phobius"/>
    </source>
</evidence>
<name>A0A396HY00_MEDTR</name>
<comment type="caution">
    <text evidence="2">The sequence shown here is derived from an EMBL/GenBank/DDBJ whole genome shotgun (WGS) entry which is preliminary data.</text>
</comment>
<dbReference type="EMBL" id="PSQE01000005">
    <property type="protein sequence ID" value="RHN58210.1"/>
    <property type="molecule type" value="Genomic_DNA"/>
</dbReference>
<evidence type="ECO:0008006" key="3">
    <source>
        <dbReference type="Google" id="ProtNLM"/>
    </source>
</evidence>